<dbReference type="PROSITE" id="PS50111">
    <property type="entry name" value="CHEMOTAXIS_TRANSDUC_2"/>
    <property type="match status" value="1"/>
</dbReference>
<dbReference type="InterPro" id="IPR004089">
    <property type="entry name" value="MCPsignal_dom"/>
</dbReference>
<feature type="domain" description="PAC" evidence="5">
    <location>
        <begin position="108"/>
        <end position="158"/>
    </location>
</feature>
<feature type="domain" description="PAS" evidence="4">
    <location>
        <begin position="152"/>
        <end position="198"/>
    </location>
</feature>
<evidence type="ECO:0000256" key="2">
    <source>
        <dbReference type="PROSITE-ProRule" id="PRU00284"/>
    </source>
</evidence>
<keyword evidence="1 2" id="KW-0807">Transducer</keyword>
<name>A0A7W5G443_9GAMM</name>
<dbReference type="GO" id="GO:0004888">
    <property type="term" value="F:transmembrane signaling receptor activity"/>
    <property type="evidence" value="ECO:0007669"/>
    <property type="project" value="InterPro"/>
</dbReference>
<dbReference type="PANTHER" id="PTHR44757:SF2">
    <property type="entry name" value="BIOFILM ARCHITECTURE MAINTENANCE PROTEIN MBAA"/>
    <property type="match status" value="1"/>
</dbReference>
<feature type="domain" description="PAS" evidence="4">
    <location>
        <begin position="273"/>
        <end position="325"/>
    </location>
</feature>
<dbReference type="SUPFAM" id="SSF58104">
    <property type="entry name" value="Methyl-accepting chemotaxis protein (MCP) signaling domain"/>
    <property type="match status" value="1"/>
</dbReference>
<feature type="domain" description="Methyl-accepting transducer" evidence="3">
    <location>
        <begin position="403"/>
        <end position="496"/>
    </location>
</feature>
<dbReference type="GO" id="GO:0016020">
    <property type="term" value="C:membrane"/>
    <property type="evidence" value="ECO:0007669"/>
    <property type="project" value="InterPro"/>
</dbReference>
<feature type="domain" description="PAS" evidence="4">
    <location>
        <begin position="31"/>
        <end position="95"/>
    </location>
</feature>
<dbReference type="GO" id="GO:0007165">
    <property type="term" value="P:signal transduction"/>
    <property type="evidence" value="ECO:0007669"/>
    <property type="project" value="UniProtKB-KW"/>
</dbReference>
<dbReference type="PROSITE" id="PS50113">
    <property type="entry name" value="PAC"/>
    <property type="match status" value="2"/>
</dbReference>
<keyword evidence="7" id="KW-1185">Reference proteome</keyword>
<feature type="domain" description="PAC" evidence="5">
    <location>
        <begin position="229"/>
        <end position="279"/>
    </location>
</feature>
<dbReference type="InterPro" id="IPR052155">
    <property type="entry name" value="Biofilm_reg_signaling"/>
</dbReference>
<dbReference type="Pfam" id="PF00015">
    <property type="entry name" value="MCPsignal"/>
    <property type="match status" value="1"/>
</dbReference>
<dbReference type="PRINTS" id="PR00260">
    <property type="entry name" value="CHEMTRNSDUCR"/>
</dbReference>
<dbReference type="EMBL" id="JACHXM010000001">
    <property type="protein sequence ID" value="MBB3139562.1"/>
    <property type="molecule type" value="Genomic_DNA"/>
</dbReference>
<evidence type="ECO:0000256" key="1">
    <source>
        <dbReference type="ARBA" id="ARBA00023224"/>
    </source>
</evidence>
<dbReference type="InterPro" id="IPR013767">
    <property type="entry name" value="PAS_fold"/>
</dbReference>
<organism evidence="6 7">
    <name type="scientific">Halomonas organivorans</name>
    <dbReference type="NCBI Taxonomy" id="257772"/>
    <lineage>
        <taxon>Bacteria</taxon>
        <taxon>Pseudomonadati</taxon>
        <taxon>Pseudomonadota</taxon>
        <taxon>Gammaproteobacteria</taxon>
        <taxon>Oceanospirillales</taxon>
        <taxon>Halomonadaceae</taxon>
        <taxon>Halomonas</taxon>
    </lineage>
</organism>
<dbReference type="InterPro" id="IPR004090">
    <property type="entry name" value="Chemotax_Me-accpt_rcpt"/>
</dbReference>
<dbReference type="GO" id="GO:0006355">
    <property type="term" value="P:regulation of DNA-templated transcription"/>
    <property type="evidence" value="ECO:0007669"/>
    <property type="project" value="InterPro"/>
</dbReference>
<protein>
    <submittedName>
        <fullName evidence="6">PAS domain S-box-containing protein</fullName>
    </submittedName>
</protein>
<dbReference type="AlphaFoldDB" id="A0A7W5G443"/>
<dbReference type="SUPFAM" id="SSF55785">
    <property type="entry name" value="PYP-like sensor domain (PAS domain)"/>
    <property type="match status" value="3"/>
</dbReference>
<sequence length="496" mass="55520">MQLNYKKWLQPVQHREVDKGTGAAVLDSGAGEGLAEAVLESAVDGMVVIDAEDRVIRFNAAAERLWGLSRAAVLGQPVDRLVPELLREEHQDHLQASRTTGHDVQVGRHREVRLERADGGRRRVSIALSRVMLDGGEGYVAVVRDVGAAREAEQGPRQALEQCLDAVVSIDEHNRVTFFNAAAERLWGRRRDEVLGENVNRLVPGAIRDRHDGFVDRHRRHGDDRIVGTSRDVQLERADGEVRWVNLALSRFVVDGHQCYTAFVRDITEQRQFRTLMESTLEQAINAVVTIDEHNRVTFFNAAAERLWGYQRDEVMGENVKMLVPHAIRGHHDGYVQRNRDTGEDRLVGKTREVEVVRKDGTSGWASLSLARIRIDDAIVYTAFLRDATEDVAHRDNMARRTEEFATANQRVTRFAEDIEAIAMRTNLLSLNASIEAARAGEAGRSFSVVAEEVRALAERASASAKDIGEVVQHSQTLFQELQDALQAIEDTARGQ</sequence>
<dbReference type="Pfam" id="PF00989">
    <property type="entry name" value="PAS"/>
    <property type="match status" value="3"/>
</dbReference>
<evidence type="ECO:0000259" key="5">
    <source>
        <dbReference type="PROSITE" id="PS50113"/>
    </source>
</evidence>
<evidence type="ECO:0000313" key="7">
    <source>
        <dbReference type="Proteomes" id="UP000525987"/>
    </source>
</evidence>
<dbReference type="RefSeq" id="WP_183385967.1">
    <property type="nucleotide sequence ID" value="NZ_JACHXM010000001.1"/>
</dbReference>
<dbReference type="SMART" id="SM00086">
    <property type="entry name" value="PAC"/>
    <property type="match status" value="3"/>
</dbReference>
<dbReference type="Gene3D" id="3.30.450.20">
    <property type="entry name" value="PAS domain"/>
    <property type="match status" value="3"/>
</dbReference>
<dbReference type="InterPro" id="IPR000014">
    <property type="entry name" value="PAS"/>
</dbReference>
<proteinExistence type="predicted"/>
<dbReference type="Proteomes" id="UP000525987">
    <property type="component" value="Unassembled WGS sequence"/>
</dbReference>
<dbReference type="GO" id="GO:0006935">
    <property type="term" value="P:chemotaxis"/>
    <property type="evidence" value="ECO:0007669"/>
    <property type="project" value="InterPro"/>
</dbReference>
<reference evidence="6 7" key="1">
    <citation type="submission" date="2020-08" db="EMBL/GenBank/DDBJ databases">
        <title>Genomic Encyclopedia of Type Strains, Phase III (KMG-III): the genomes of soil and plant-associated and newly described type strains.</title>
        <authorList>
            <person name="Whitman W."/>
        </authorList>
    </citation>
    <scope>NUCLEOTIDE SEQUENCE [LARGE SCALE GENOMIC DNA]</scope>
    <source>
        <strain evidence="6 7">CECT 5995</strain>
    </source>
</reference>
<comment type="caution">
    <text evidence="6">The sequence shown here is derived from an EMBL/GenBank/DDBJ whole genome shotgun (WGS) entry which is preliminary data.</text>
</comment>
<dbReference type="CDD" id="cd00130">
    <property type="entry name" value="PAS"/>
    <property type="match status" value="3"/>
</dbReference>
<dbReference type="InterPro" id="IPR035965">
    <property type="entry name" value="PAS-like_dom_sf"/>
</dbReference>
<evidence type="ECO:0000259" key="4">
    <source>
        <dbReference type="PROSITE" id="PS50112"/>
    </source>
</evidence>
<accession>A0A7W5G443</accession>
<dbReference type="Gene3D" id="1.10.287.950">
    <property type="entry name" value="Methyl-accepting chemotaxis protein"/>
    <property type="match status" value="1"/>
</dbReference>
<gene>
    <name evidence="6" type="ORF">FHR96_000408</name>
</gene>
<dbReference type="SMART" id="SM00091">
    <property type="entry name" value="PAS"/>
    <property type="match status" value="3"/>
</dbReference>
<dbReference type="InterPro" id="IPR001610">
    <property type="entry name" value="PAC"/>
</dbReference>
<dbReference type="PROSITE" id="PS50112">
    <property type="entry name" value="PAS"/>
    <property type="match status" value="3"/>
</dbReference>
<dbReference type="NCBIfam" id="TIGR00229">
    <property type="entry name" value="sensory_box"/>
    <property type="match status" value="3"/>
</dbReference>
<dbReference type="InterPro" id="IPR000700">
    <property type="entry name" value="PAS-assoc_C"/>
</dbReference>
<dbReference type="PANTHER" id="PTHR44757">
    <property type="entry name" value="DIGUANYLATE CYCLASE DGCP"/>
    <property type="match status" value="1"/>
</dbReference>
<evidence type="ECO:0000259" key="3">
    <source>
        <dbReference type="PROSITE" id="PS50111"/>
    </source>
</evidence>
<evidence type="ECO:0000313" key="6">
    <source>
        <dbReference type="EMBL" id="MBB3139562.1"/>
    </source>
</evidence>